<dbReference type="InterPro" id="IPR000182">
    <property type="entry name" value="GNAT_dom"/>
</dbReference>
<dbReference type="PROSITE" id="PS51186">
    <property type="entry name" value="GNAT"/>
    <property type="match status" value="1"/>
</dbReference>
<evidence type="ECO:0000313" key="4">
    <source>
        <dbReference type="EMBL" id="PHZ86677.1"/>
    </source>
</evidence>
<dbReference type="InParanoid" id="A0A2G4YWF8"/>
<keyword evidence="5" id="KW-1185">Reference proteome</keyword>
<dbReference type="AlphaFoldDB" id="A0A2G4YWF8"/>
<sequence>MEVRPVGAHEIQDLHLLAKRTFLEAFSLQNTPEDMAAYSEQAFCYGAIEAEFLNPDSTFFFAVCSTKIIGYLKLNRGAAQTEHKLENALEIERIYITAEFQGGGVGQALLQKAFDVSRQDNYDWLWLGVWEQNPGAIRFYQRHGFVAFDSHAFLLGDDPQTDLLMRKKNR</sequence>
<dbReference type="InterPro" id="IPR016181">
    <property type="entry name" value="Acyl_CoA_acyltransferase"/>
</dbReference>
<keyword evidence="1 4" id="KW-0808">Transferase</keyword>
<protein>
    <submittedName>
        <fullName evidence="4">GNAT family N-acetyltransferase</fullName>
    </submittedName>
</protein>
<dbReference type="SUPFAM" id="SSF55729">
    <property type="entry name" value="Acyl-CoA N-acyltransferases (Nat)"/>
    <property type="match status" value="1"/>
</dbReference>
<feature type="domain" description="N-acetyltransferase" evidence="3">
    <location>
        <begin position="1"/>
        <end position="170"/>
    </location>
</feature>
<dbReference type="Gene3D" id="3.40.630.30">
    <property type="match status" value="1"/>
</dbReference>
<evidence type="ECO:0000256" key="1">
    <source>
        <dbReference type="ARBA" id="ARBA00022679"/>
    </source>
</evidence>
<dbReference type="CDD" id="cd04301">
    <property type="entry name" value="NAT_SF"/>
    <property type="match status" value="1"/>
</dbReference>
<accession>A0A2G4YWF8</accession>
<dbReference type="GO" id="GO:0016747">
    <property type="term" value="F:acyltransferase activity, transferring groups other than amino-acyl groups"/>
    <property type="evidence" value="ECO:0007669"/>
    <property type="project" value="InterPro"/>
</dbReference>
<name>A0A2G4YWF8_9PROT</name>
<evidence type="ECO:0000259" key="3">
    <source>
        <dbReference type="PROSITE" id="PS51186"/>
    </source>
</evidence>
<gene>
    <name evidence="4" type="ORF">CRD36_00495</name>
</gene>
<dbReference type="OrthoDB" id="143110at2"/>
<keyword evidence="2" id="KW-0012">Acyltransferase</keyword>
<organism evidence="4 5">
    <name type="scientific">Paremcibacter congregatus</name>
    <dbReference type="NCBI Taxonomy" id="2043170"/>
    <lineage>
        <taxon>Bacteria</taxon>
        <taxon>Pseudomonadati</taxon>
        <taxon>Pseudomonadota</taxon>
        <taxon>Alphaproteobacteria</taxon>
        <taxon>Emcibacterales</taxon>
        <taxon>Emcibacteraceae</taxon>
        <taxon>Paremcibacter</taxon>
    </lineage>
</organism>
<proteinExistence type="predicted"/>
<dbReference type="PANTHER" id="PTHR43877">
    <property type="entry name" value="AMINOALKYLPHOSPHONATE N-ACETYLTRANSFERASE-RELATED-RELATED"/>
    <property type="match status" value="1"/>
</dbReference>
<evidence type="ECO:0000256" key="2">
    <source>
        <dbReference type="ARBA" id="ARBA00023315"/>
    </source>
</evidence>
<comment type="caution">
    <text evidence="4">The sequence shown here is derived from an EMBL/GenBank/DDBJ whole genome shotgun (WGS) entry which is preliminary data.</text>
</comment>
<dbReference type="PANTHER" id="PTHR43877:SF2">
    <property type="entry name" value="AMINOALKYLPHOSPHONATE N-ACETYLTRANSFERASE-RELATED"/>
    <property type="match status" value="1"/>
</dbReference>
<evidence type="ECO:0000313" key="5">
    <source>
        <dbReference type="Proteomes" id="UP000229730"/>
    </source>
</evidence>
<reference evidence="4 5" key="1">
    <citation type="submission" date="2017-10" db="EMBL/GenBank/DDBJ databases">
        <title>Frigbacter circumglobatus gen. nov. sp. nov., isolated from sediment cultured in situ.</title>
        <authorList>
            <person name="Zhao Z."/>
        </authorList>
    </citation>
    <scope>NUCLEOTIDE SEQUENCE [LARGE SCALE GENOMIC DNA]</scope>
    <source>
        <strain evidence="4 5">ZYL</strain>
    </source>
</reference>
<dbReference type="InterPro" id="IPR050832">
    <property type="entry name" value="Bact_Acetyltransf"/>
</dbReference>
<dbReference type="Pfam" id="PF00583">
    <property type="entry name" value="Acetyltransf_1"/>
    <property type="match status" value="1"/>
</dbReference>
<dbReference type="Proteomes" id="UP000229730">
    <property type="component" value="Unassembled WGS sequence"/>
</dbReference>
<dbReference type="EMBL" id="PDEM01000007">
    <property type="protein sequence ID" value="PHZ86677.1"/>
    <property type="molecule type" value="Genomic_DNA"/>
</dbReference>